<feature type="compositionally biased region" description="Basic and acidic residues" evidence="1">
    <location>
        <begin position="40"/>
        <end position="53"/>
    </location>
</feature>
<evidence type="ECO:0000256" key="1">
    <source>
        <dbReference type="SAM" id="MobiDB-lite"/>
    </source>
</evidence>
<gene>
    <name evidence="2" type="ORF">Sradi_1763800</name>
</gene>
<feature type="compositionally biased region" description="Low complexity" evidence="1">
    <location>
        <begin position="24"/>
        <end position="34"/>
    </location>
</feature>
<accession>A0AAW2TUE0</accession>
<protein>
    <submittedName>
        <fullName evidence="2">Uncharacterized protein</fullName>
    </submittedName>
</protein>
<dbReference type="EMBL" id="JACGWJ010000007">
    <property type="protein sequence ID" value="KAL0408294.1"/>
    <property type="molecule type" value="Genomic_DNA"/>
</dbReference>
<comment type="caution">
    <text evidence="2">The sequence shown here is derived from an EMBL/GenBank/DDBJ whole genome shotgun (WGS) entry which is preliminary data.</text>
</comment>
<feature type="compositionally biased region" description="Basic and acidic residues" evidence="1">
    <location>
        <begin position="1"/>
        <end position="14"/>
    </location>
</feature>
<feature type="compositionally biased region" description="Polar residues" evidence="1">
    <location>
        <begin position="54"/>
        <end position="66"/>
    </location>
</feature>
<feature type="region of interest" description="Disordered" evidence="1">
    <location>
        <begin position="1"/>
        <end position="80"/>
    </location>
</feature>
<name>A0AAW2TUE0_SESRA</name>
<sequence length="80" mass="8773">MRPNEYEAQKDYTRGKPLSPRGISSTARSAATSALAGERPLADKTSCRPELLEQKNSLLTKESSMMRTPPKLGISIQIPN</sequence>
<organism evidence="2">
    <name type="scientific">Sesamum radiatum</name>
    <name type="common">Black benniseed</name>
    <dbReference type="NCBI Taxonomy" id="300843"/>
    <lineage>
        <taxon>Eukaryota</taxon>
        <taxon>Viridiplantae</taxon>
        <taxon>Streptophyta</taxon>
        <taxon>Embryophyta</taxon>
        <taxon>Tracheophyta</taxon>
        <taxon>Spermatophyta</taxon>
        <taxon>Magnoliopsida</taxon>
        <taxon>eudicotyledons</taxon>
        <taxon>Gunneridae</taxon>
        <taxon>Pentapetalae</taxon>
        <taxon>asterids</taxon>
        <taxon>lamiids</taxon>
        <taxon>Lamiales</taxon>
        <taxon>Pedaliaceae</taxon>
        <taxon>Sesamum</taxon>
    </lineage>
</organism>
<proteinExistence type="predicted"/>
<evidence type="ECO:0000313" key="2">
    <source>
        <dbReference type="EMBL" id="KAL0408294.1"/>
    </source>
</evidence>
<reference evidence="2" key="2">
    <citation type="journal article" date="2024" name="Plant">
        <title>Genomic evolution and insights into agronomic trait innovations of Sesamum species.</title>
        <authorList>
            <person name="Miao H."/>
            <person name="Wang L."/>
            <person name="Qu L."/>
            <person name="Liu H."/>
            <person name="Sun Y."/>
            <person name="Le M."/>
            <person name="Wang Q."/>
            <person name="Wei S."/>
            <person name="Zheng Y."/>
            <person name="Lin W."/>
            <person name="Duan Y."/>
            <person name="Cao H."/>
            <person name="Xiong S."/>
            <person name="Wang X."/>
            <person name="Wei L."/>
            <person name="Li C."/>
            <person name="Ma Q."/>
            <person name="Ju M."/>
            <person name="Zhao R."/>
            <person name="Li G."/>
            <person name="Mu C."/>
            <person name="Tian Q."/>
            <person name="Mei H."/>
            <person name="Zhang T."/>
            <person name="Gao T."/>
            <person name="Zhang H."/>
        </authorList>
    </citation>
    <scope>NUCLEOTIDE SEQUENCE</scope>
    <source>
        <strain evidence="2">G02</strain>
    </source>
</reference>
<dbReference type="AlphaFoldDB" id="A0AAW2TUE0"/>
<reference evidence="2" key="1">
    <citation type="submission" date="2020-06" db="EMBL/GenBank/DDBJ databases">
        <authorList>
            <person name="Li T."/>
            <person name="Hu X."/>
            <person name="Zhang T."/>
            <person name="Song X."/>
            <person name="Zhang H."/>
            <person name="Dai N."/>
            <person name="Sheng W."/>
            <person name="Hou X."/>
            <person name="Wei L."/>
        </authorList>
    </citation>
    <scope>NUCLEOTIDE SEQUENCE</scope>
    <source>
        <strain evidence="2">G02</strain>
        <tissue evidence="2">Leaf</tissue>
    </source>
</reference>